<evidence type="ECO:0000313" key="2">
    <source>
        <dbReference type="Proteomes" id="UP000530670"/>
    </source>
</evidence>
<organism evidence="1 2">
    <name type="scientific">Fusarium tjaetaba</name>
    <dbReference type="NCBI Taxonomy" id="1567544"/>
    <lineage>
        <taxon>Eukaryota</taxon>
        <taxon>Fungi</taxon>
        <taxon>Dikarya</taxon>
        <taxon>Ascomycota</taxon>
        <taxon>Pezizomycotina</taxon>
        <taxon>Sordariomycetes</taxon>
        <taxon>Hypocreomycetidae</taxon>
        <taxon>Hypocreales</taxon>
        <taxon>Nectriaceae</taxon>
        <taxon>Fusarium</taxon>
        <taxon>Fusarium fujikuroi species complex</taxon>
    </lineage>
</organism>
<protein>
    <submittedName>
        <fullName evidence="1">Uncharacterized protein</fullName>
    </submittedName>
</protein>
<accession>A0A8H5RW67</accession>
<keyword evidence="2" id="KW-1185">Reference proteome</keyword>
<reference evidence="1 2" key="1">
    <citation type="submission" date="2020-05" db="EMBL/GenBank/DDBJ databases">
        <title>Identification and distribution of gene clusters putatively required for synthesis of sphingolipid metabolism inhibitors in phylogenetically diverse species of the filamentous fungus Fusarium.</title>
        <authorList>
            <person name="Kim H.-S."/>
            <person name="Busman M."/>
            <person name="Brown D.W."/>
            <person name="Divon H."/>
            <person name="Uhlig S."/>
            <person name="Proctor R.H."/>
        </authorList>
    </citation>
    <scope>NUCLEOTIDE SEQUENCE [LARGE SCALE GENOMIC DNA]</scope>
    <source>
        <strain evidence="1 2">NRRL 66243</strain>
    </source>
</reference>
<proteinExistence type="predicted"/>
<dbReference type="EMBL" id="JAAQRI010000069">
    <property type="protein sequence ID" value="KAF5642475.1"/>
    <property type="molecule type" value="Genomic_DNA"/>
</dbReference>
<dbReference type="Proteomes" id="UP000530670">
    <property type="component" value="Unassembled WGS sequence"/>
</dbReference>
<comment type="caution">
    <text evidence="1">The sequence shown here is derived from an EMBL/GenBank/DDBJ whole genome shotgun (WGS) entry which is preliminary data.</text>
</comment>
<name>A0A8H5RW67_9HYPO</name>
<dbReference type="OrthoDB" id="5061247at2759"/>
<dbReference type="AlphaFoldDB" id="A0A8H5RW67"/>
<sequence length="236" mass="28166">MSYSHYVLCRFEQKSGVTYDRPSFKPVEDKFGDRFKSASISGSTMDVEIYMKDIYFDSTRDELYDALEAMLLNAYFDPTDNFVFETSGDKFAEHWHNGSGRMQQCNNCSKSRYCSNRKSFPTEWSFPLYLYTQKLSEFFDNGKYGERLKFRFWWICDDTFRVDFHKLADVDISKIKRDLCDVLEGMDFFERFKRSSVEFKEWEAEYVNHNGDKGSDVEFMRVQADVREFEESRASW</sequence>
<evidence type="ECO:0000313" key="1">
    <source>
        <dbReference type="EMBL" id="KAF5642475.1"/>
    </source>
</evidence>
<dbReference type="RefSeq" id="XP_037209295.1">
    <property type="nucleotide sequence ID" value="XM_037349951.1"/>
</dbReference>
<dbReference type="GeneID" id="59302221"/>
<gene>
    <name evidence="1" type="ORF">FTJAE_3632</name>
</gene>